<evidence type="ECO:0000313" key="2">
    <source>
        <dbReference type="Proteomes" id="UP000092420"/>
    </source>
</evidence>
<reference evidence="1 2" key="1">
    <citation type="journal article" date="2016" name="ISME J.">
        <title>Chasing the elusive Euryarchaeota class WSA2: genomes reveal a uniquely fastidious methyl-reducing methanogen.</title>
        <authorList>
            <person name="Nobu M.K."/>
            <person name="Narihiro T."/>
            <person name="Kuroda K."/>
            <person name="Mei R."/>
            <person name="Liu W.T."/>
        </authorList>
    </citation>
    <scope>NUCLEOTIDE SEQUENCE [LARGE SCALE GENOMIC DNA]</scope>
    <source>
        <strain evidence="1">ADurb1013_Bin02101</strain>
    </source>
</reference>
<comment type="caution">
    <text evidence="1">The sequence shown here is derived from an EMBL/GenBank/DDBJ whole genome shotgun (WGS) entry which is preliminary data.</text>
</comment>
<dbReference type="AlphaFoldDB" id="A0A150J9N1"/>
<gene>
    <name evidence="1" type="ORF">AN188_01346</name>
</gene>
<organism evidence="1 2">
    <name type="scientific">Candidatus Methanofastidiosum methylothiophilum</name>
    <dbReference type="NCBI Taxonomy" id="1705564"/>
    <lineage>
        <taxon>Archaea</taxon>
        <taxon>Methanobacteriati</taxon>
        <taxon>Methanobacteriota</taxon>
        <taxon>Stenosarchaea group</taxon>
        <taxon>Candidatus Methanofastidiosia</taxon>
        <taxon>Candidatus Methanofastidiosales</taxon>
        <taxon>Candidatus Methanofastidiosaceae</taxon>
        <taxon>Candidatus Methanofastidiosum</taxon>
    </lineage>
</organism>
<evidence type="ECO:0000313" key="1">
    <source>
        <dbReference type="EMBL" id="KYC53906.1"/>
    </source>
</evidence>
<sequence>MRDKDIKVIRKEIEKMKKSLEEVEKRLDHLTKVKTADEIFSGPVSEAP</sequence>
<proteinExistence type="predicted"/>
<dbReference type="Proteomes" id="UP000092420">
    <property type="component" value="Unassembled WGS sequence"/>
</dbReference>
<accession>A0A150J9N1</accession>
<name>A0A150J9N1_9EURY</name>
<protein>
    <submittedName>
        <fullName evidence="1">Uncharacterized protein</fullName>
    </submittedName>
</protein>
<accession>A0A150JFV9</accession>
<dbReference type="EMBL" id="LNJB01000021">
    <property type="protein sequence ID" value="KYC53906.1"/>
    <property type="molecule type" value="Genomic_DNA"/>
</dbReference>